<organism evidence="1 2">
    <name type="scientific">Microbispora hainanensis</name>
    <dbReference type="NCBI Taxonomy" id="568844"/>
    <lineage>
        <taxon>Bacteria</taxon>
        <taxon>Bacillati</taxon>
        <taxon>Actinomycetota</taxon>
        <taxon>Actinomycetes</taxon>
        <taxon>Streptosporangiales</taxon>
        <taxon>Streptosporangiaceae</taxon>
        <taxon>Microbispora</taxon>
    </lineage>
</organism>
<dbReference type="Proteomes" id="UP000316541">
    <property type="component" value="Unassembled WGS sequence"/>
</dbReference>
<accession>A0A544XYD4</accession>
<dbReference type="EMBL" id="VIRM01000086">
    <property type="protein sequence ID" value="TQS09503.1"/>
    <property type="molecule type" value="Genomic_DNA"/>
</dbReference>
<name>A0A544XYD4_9ACTN</name>
<evidence type="ECO:0000313" key="2">
    <source>
        <dbReference type="Proteomes" id="UP000316541"/>
    </source>
</evidence>
<proteinExistence type="predicted"/>
<comment type="caution">
    <text evidence="1">The sequence shown here is derived from an EMBL/GenBank/DDBJ whole genome shotgun (WGS) entry which is preliminary data.</text>
</comment>
<reference evidence="1 2" key="1">
    <citation type="submission" date="2019-07" db="EMBL/GenBank/DDBJ databases">
        <title>Microbispora hainanensis DSM 45428.</title>
        <authorList>
            <person name="Thawai C."/>
        </authorList>
    </citation>
    <scope>NUCLEOTIDE SEQUENCE [LARGE SCALE GENOMIC DNA]</scope>
    <source>
        <strain evidence="1 2">DSM 45428</strain>
    </source>
</reference>
<dbReference type="RefSeq" id="WP_142625185.1">
    <property type="nucleotide sequence ID" value="NZ_VIRM01000086.1"/>
</dbReference>
<sequence length="237" mass="26790">MTIRPIVEWPPTPAKIRREVQPGMRIKMISYYRCRYPAEYALANDVDHPKVVYLREADVLDHLDAWLTLAFAPKRREQTIQALADHCQDAPDSVSEAARMKIAECDRKLAQHRAALEAGADPVLVTQWIAETQTQRVAAQAQLRQASGRRRMSKEEIDAVVTALGDLVKVLQEADPVDKADIYSQIGLRLTYRPQKRLVEAQVIPGLHMCKRFVSEGGDEPTAHPFALTTRFLLGQR</sequence>
<evidence type="ECO:0000313" key="1">
    <source>
        <dbReference type="EMBL" id="TQS09503.1"/>
    </source>
</evidence>
<gene>
    <name evidence="1" type="ORF">FLX08_38450</name>
</gene>
<protein>
    <submittedName>
        <fullName evidence="1">Uncharacterized protein</fullName>
    </submittedName>
</protein>
<dbReference type="AlphaFoldDB" id="A0A544XYD4"/>